<name>A0A7L4WDH8_9LACT</name>
<evidence type="ECO:0000313" key="1">
    <source>
        <dbReference type="EMBL" id="QDJ28408.1"/>
    </source>
</evidence>
<dbReference type="KEGG" id="lpaa:BHS01_07670"/>
<accession>A0A7L4WDH8</accession>
<sequence length="117" mass="13191">MKHKIIEIIFLSFVGIIILKEGTVLSDGTNQPLSKDVGQVSILENNKITDDAKQPTDEETIRDIENDADGKNIPEGYKVLKQEDFPLSQEEYDDLISKIPEGYELYDDVIVQPGVIR</sequence>
<gene>
    <name evidence="1" type="ORF">BHS01_07670</name>
</gene>
<dbReference type="RefSeq" id="WP_109834189.1">
    <property type="nucleotide sequence ID" value="NZ_CP017195.1"/>
</dbReference>
<organism evidence="1 2">
    <name type="scientific">Pseudolactococcus paracarnosus</name>
    <dbReference type="NCBI Taxonomy" id="2749962"/>
    <lineage>
        <taxon>Bacteria</taxon>
        <taxon>Bacillati</taxon>
        <taxon>Bacillota</taxon>
        <taxon>Bacilli</taxon>
        <taxon>Lactobacillales</taxon>
        <taxon>Streptococcaceae</taxon>
        <taxon>Pseudolactococcus</taxon>
    </lineage>
</organism>
<protein>
    <submittedName>
        <fullName evidence="1">Uncharacterized protein</fullName>
    </submittedName>
</protein>
<evidence type="ECO:0000313" key="2">
    <source>
        <dbReference type="Proteomes" id="UP000516280"/>
    </source>
</evidence>
<dbReference type="EMBL" id="CP017195">
    <property type="protein sequence ID" value="QDJ28408.1"/>
    <property type="molecule type" value="Genomic_DNA"/>
</dbReference>
<dbReference type="AlphaFoldDB" id="A0A7L4WDH8"/>
<reference evidence="1 2" key="1">
    <citation type="submission" date="2016-09" db="EMBL/GenBank/DDBJ databases">
        <title>Lactic acid bacteria from MAP meat Genome sequencing and assembly.</title>
        <authorList>
            <person name="Behr J."/>
            <person name="Hilgarth M."/>
            <person name="Vogel R.F."/>
        </authorList>
    </citation>
    <scope>NUCLEOTIDE SEQUENCE [LARGE SCALE GENOMIC DNA]</scope>
    <source>
        <strain evidence="1 2">TMW21615</strain>
    </source>
</reference>
<proteinExistence type="predicted"/>
<dbReference type="Proteomes" id="UP000516280">
    <property type="component" value="Chromosome"/>
</dbReference>